<comment type="caution">
    <text evidence="1">The sequence shown here is derived from an EMBL/GenBank/DDBJ whole genome shotgun (WGS) entry which is preliminary data.</text>
</comment>
<reference evidence="1" key="1">
    <citation type="submission" date="2020-07" db="EMBL/GenBank/DDBJ databases">
        <authorList>
            <person name="Nieuwenhuis M."/>
            <person name="Van De Peppel L.J.J."/>
        </authorList>
    </citation>
    <scope>NUCLEOTIDE SEQUENCE</scope>
    <source>
        <strain evidence="1">AP01</strain>
        <tissue evidence="1">Mycelium</tissue>
    </source>
</reference>
<dbReference type="AlphaFoldDB" id="A0A9P7G4D1"/>
<dbReference type="EMBL" id="JABCKV010000091">
    <property type="protein sequence ID" value="KAG5643877.1"/>
    <property type="molecule type" value="Genomic_DNA"/>
</dbReference>
<gene>
    <name evidence="1" type="ORF">DXG03_009507</name>
</gene>
<protein>
    <submittedName>
        <fullName evidence="1">Uncharacterized protein</fullName>
    </submittedName>
</protein>
<accession>A0A9P7G4D1</accession>
<sequence>MSTRPEASVPVGPKFTITVPPNWYAITTAVSAETLKDSNTLLNTQRQISRKPYSQGVAVSYDFFVKNTRIFGSEATTPNDQMKITLDKATSLPLLAQEDEYDLEFEFYYSTQAVKNAEVLRQQKAYCSKIHVVKAAKLPGSYNGADNVTFFVFVEDTATQQANTGQYDDA</sequence>
<name>A0A9P7G4D1_9AGAR</name>
<dbReference type="Proteomes" id="UP000775547">
    <property type="component" value="Unassembled WGS sequence"/>
</dbReference>
<reference evidence="1" key="2">
    <citation type="submission" date="2021-10" db="EMBL/GenBank/DDBJ databases">
        <title>Phylogenomics reveals ancestral predisposition of the termite-cultivated fungus Termitomyces towards a domesticated lifestyle.</title>
        <authorList>
            <person name="Auxier B."/>
            <person name="Grum-Grzhimaylo A."/>
            <person name="Cardenas M.E."/>
            <person name="Lodge J.D."/>
            <person name="Laessoe T."/>
            <person name="Pedersen O."/>
            <person name="Smith M.E."/>
            <person name="Kuyper T.W."/>
            <person name="Franco-Molano E.A."/>
            <person name="Baroni T.J."/>
            <person name="Aanen D.K."/>
        </authorList>
    </citation>
    <scope>NUCLEOTIDE SEQUENCE</scope>
    <source>
        <strain evidence="1">AP01</strain>
        <tissue evidence="1">Mycelium</tissue>
    </source>
</reference>
<keyword evidence="2" id="KW-1185">Reference proteome</keyword>
<organism evidence="1 2">
    <name type="scientific">Asterophora parasitica</name>
    <dbReference type="NCBI Taxonomy" id="117018"/>
    <lineage>
        <taxon>Eukaryota</taxon>
        <taxon>Fungi</taxon>
        <taxon>Dikarya</taxon>
        <taxon>Basidiomycota</taxon>
        <taxon>Agaricomycotina</taxon>
        <taxon>Agaricomycetes</taxon>
        <taxon>Agaricomycetidae</taxon>
        <taxon>Agaricales</taxon>
        <taxon>Tricholomatineae</taxon>
        <taxon>Lyophyllaceae</taxon>
        <taxon>Asterophora</taxon>
    </lineage>
</organism>
<evidence type="ECO:0000313" key="1">
    <source>
        <dbReference type="EMBL" id="KAG5643877.1"/>
    </source>
</evidence>
<evidence type="ECO:0000313" key="2">
    <source>
        <dbReference type="Proteomes" id="UP000775547"/>
    </source>
</evidence>
<proteinExistence type="predicted"/>
<dbReference type="OrthoDB" id="2972000at2759"/>